<proteinExistence type="predicted"/>
<protein>
    <submittedName>
        <fullName evidence="2">Roadblock/LC7 domain-containing protein</fullName>
    </submittedName>
</protein>
<accession>A0ABP9SEQ9</accession>
<dbReference type="Gene3D" id="3.30.450.30">
    <property type="entry name" value="Dynein light chain 2a, cytoplasmic"/>
    <property type="match status" value="1"/>
</dbReference>
<dbReference type="Pfam" id="PF03259">
    <property type="entry name" value="Robl_LC7"/>
    <property type="match status" value="1"/>
</dbReference>
<evidence type="ECO:0000313" key="3">
    <source>
        <dbReference type="Proteomes" id="UP001501570"/>
    </source>
</evidence>
<dbReference type="EMBL" id="BAABJQ010000020">
    <property type="protein sequence ID" value="GAA5194133.1"/>
    <property type="molecule type" value="Genomic_DNA"/>
</dbReference>
<dbReference type="SMART" id="SM00960">
    <property type="entry name" value="Robl_LC7"/>
    <property type="match status" value="1"/>
</dbReference>
<name>A0ABP9SEQ9_9ACTN</name>
<evidence type="ECO:0000259" key="1">
    <source>
        <dbReference type="SMART" id="SM00960"/>
    </source>
</evidence>
<dbReference type="PANTHER" id="PTHR36222:SF1">
    <property type="entry name" value="SERINE PROTEASE INHIBITOR RV3364C"/>
    <property type="match status" value="1"/>
</dbReference>
<reference evidence="3" key="1">
    <citation type="journal article" date="2019" name="Int. J. Syst. Evol. Microbiol.">
        <title>The Global Catalogue of Microorganisms (GCM) 10K type strain sequencing project: providing services to taxonomists for standard genome sequencing and annotation.</title>
        <authorList>
            <consortium name="The Broad Institute Genomics Platform"/>
            <consortium name="The Broad Institute Genome Sequencing Center for Infectious Disease"/>
            <person name="Wu L."/>
            <person name="Ma J."/>
        </authorList>
    </citation>
    <scope>NUCLEOTIDE SEQUENCE [LARGE SCALE GENOMIC DNA]</scope>
    <source>
        <strain evidence="3">JCM 18304</strain>
    </source>
</reference>
<dbReference type="PANTHER" id="PTHR36222">
    <property type="entry name" value="SERINE PROTEASE INHIBITOR RV3364C"/>
    <property type="match status" value="1"/>
</dbReference>
<dbReference type="SUPFAM" id="SSF103196">
    <property type="entry name" value="Roadblock/LC7 domain"/>
    <property type="match status" value="1"/>
</dbReference>
<evidence type="ECO:0000313" key="2">
    <source>
        <dbReference type="EMBL" id="GAA5194133.1"/>
    </source>
</evidence>
<sequence>MMDAHSDLTWTLDELVKVPGVLHAVVLSTDGLVIQKSTLLPRDAAELLAAAASSLYSLASGIGRQFSSGPVEQIITEYHDQSLFVAAAGRNGRLAVLCDQAVDMGTVAYEMSRLVTRIGQYLGSDARVGAPTPNGP</sequence>
<dbReference type="Proteomes" id="UP001501570">
    <property type="component" value="Unassembled WGS sequence"/>
</dbReference>
<dbReference type="InterPro" id="IPR004942">
    <property type="entry name" value="Roadblock/LAMTOR2_dom"/>
</dbReference>
<dbReference type="InterPro" id="IPR053141">
    <property type="entry name" value="Mycobact_SerProt_Inhib_Rv3364c"/>
</dbReference>
<comment type="caution">
    <text evidence="2">The sequence shown here is derived from an EMBL/GenBank/DDBJ whole genome shotgun (WGS) entry which is preliminary data.</text>
</comment>
<organism evidence="2 3">
    <name type="scientific">Rugosimonospora acidiphila</name>
    <dbReference type="NCBI Taxonomy" id="556531"/>
    <lineage>
        <taxon>Bacteria</taxon>
        <taxon>Bacillati</taxon>
        <taxon>Actinomycetota</taxon>
        <taxon>Actinomycetes</taxon>
        <taxon>Micromonosporales</taxon>
        <taxon>Micromonosporaceae</taxon>
        <taxon>Rugosimonospora</taxon>
    </lineage>
</organism>
<keyword evidence="3" id="KW-1185">Reference proteome</keyword>
<gene>
    <name evidence="2" type="ORF">GCM10023322_57810</name>
</gene>
<feature type="domain" description="Roadblock/LAMTOR2" evidence="1">
    <location>
        <begin position="9"/>
        <end position="98"/>
    </location>
</feature>